<dbReference type="SMART" id="SM00837">
    <property type="entry name" value="DPBB_1"/>
    <property type="match status" value="1"/>
</dbReference>
<proteinExistence type="inferred from homology"/>
<comment type="caution">
    <text evidence="4">The sequence shown here is derived from an EMBL/GenBank/DDBJ whole genome shotgun (WGS) entry which is preliminary data.</text>
</comment>
<comment type="function">
    <text evidence="2">Causes loosening and extension of plant cell walls by disrupting non-covalent bonding between cellulose microfibrils and matrix glucans. No enzymatic activity has been found.</text>
</comment>
<keyword evidence="1 2" id="KW-0961">Cell wall biogenesis/degradation</keyword>
<sequence>MATRHALLTTQHPIPGTQSVARVFKSNVLSDLRWCIPGTDTIVSVTNFCAPNYGFPSDAGGKCNIPNKHFVLPIESFEKIAIWKAANMPIQYRSANVHPVSCKLSHGITCGDVVKSTLNKWRGMARIWGLVAGKGLDSVAINTARVESRRPENGPLPRWEKKEDRGSCHISLLLAMTEPDDVSQVEVFVIKSSGSVGSFSSSTKYEPESGLYTKSDNFSALDKHAYYLPEVITVEGRNWYM</sequence>
<reference evidence="4" key="1">
    <citation type="journal article" date="2020" name="bioRxiv">
        <title>Hybrid origin of Populus tomentosa Carr. identified through genome sequencing and phylogenomic analysis.</title>
        <authorList>
            <person name="An X."/>
            <person name="Gao K."/>
            <person name="Chen Z."/>
            <person name="Li J."/>
            <person name="Yang X."/>
            <person name="Yang X."/>
            <person name="Zhou J."/>
            <person name="Guo T."/>
            <person name="Zhao T."/>
            <person name="Huang S."/>
            <person name="Miao D."/>
            <person name="Khan W.U."/>
            <person name="Rao P."/>
            <person name="Ye M."/>
            <person name="Lei B."/>
            <person name="Liao W."/>
            <person name="Wang J."/>
            <person name="Ji L."/>
            <person name="Li Y."/>
            <person name="Guo B."/>
            <person name="Mustafa N.S."/>
            <person name="Li S."/>
            <person name="Yun Q."/>
            <person name="Keller S.R."/>
            <person name="Mao J."/>
            <person name="Zhang R."/>
            <person name="Strauss S.H."/>
        </authorList>
    </citation>
    <scope>NUCLEOTIDE SEQUENCE</scope>
    <source>
        <strain evidence="4">GM15</strain>
        <tissue evidence="4">Leaf</tissue>
    </source>
</reference>
<accession>A0A8X7XN56</accession>
<keyword evidence="2" id="KW-0134">Cell wall</keyword>
<evidence type="ECO:0000259" key="3">
    <source>
        <dbReference type="SMART" id="SM00837"/>
    </source>
</evidence>
<keyword evidence="2" id="KW-0964">Secreted</keyword>
<evidence type="ECO:0000313" key="5">
    <source>
        <dbReference type="Proteomes" id="UP000886885"/>
    </source>
</evidence>
<dbReference type="InterPro" id="IPR002963">
    <property type="entry name" value="Expansin"/>
</dbReference>
<evidence type="ECO:0000313" key="4">
    <source>
        <dbReference type="EMBL" id="KAG6736898.1"/>
    </source>
</evidence>
<dbReference type="Proteomes" id="UP000886885">
    <property type="component" value="Unassembled WGS sequence"/>
</dbReference>
<dbReference type="SUPFAM" id="SSF50685">
    <property type="entry name" value="Barwin-like endoglucanases"/>
    <property type="match status" value="1"/>
</dbReference>
<dbReference type="GO" id="GO:0009664">
    <property type="term" value="P:plant-type cell wall organization"/>
    <property type="evidence" value="ECO:0007669"/>
    <property type="project" value="InterPro"/>
</dbReference>
<comment type="subcellular location">
    <subcellularLocation>
        <location evidence="2">Secreted</location>
        <location evidence="2">Cell wall</location>
    </subcellularLocation>
    <subcellularLocation>
        <location evidence="2">Membrane</location>
        <topology evidence="2">Peripheral membrane protein</topology>
    </subcellularLocation>
</comment>
<evidence type="ECO:0000256" key="1">
    <source>
        <dbReference type="ARBA" id="ARBA00023316"/>
    </source>
</evidence>
<dbReference type="AlphaFoldDB" id="A0A8X7XN56"/>
<dbReference type="EMBL" id="JAAWWB010000442">
    <property type="protein sequence ID" value="KAG6736898.1"/>
    <property type="molecule type" value="Genomic_DNA"/>
</dbReference>
<dbReference type="InterPro" id="IPR036908">
    <property type="entry name" value="RlpA-like_sf"/>
</dbReference>
<comment type="similarity">
    <text evidence="2">Belongs to the expansin family. Expansin A subfamily.</text>
</comment>
<evidence type="ECO:0000256" key="2">
    <source>
        <dbReference type="RuleBase" id="RU365023"/>
    </source>
</evidence>
<name>A0A8X7XN56_POPTO</name>
<protein>
    <recommendedName>
        <fullName evidence="2">Expansin</fullName>
    </recommendedName>
</protein>
<dbReference type="PRINTS" id="PR01226">
    <property type="entry name" value="EXPANSIN"/>
</dbReference>
<dbReference type="InterPro" id="IPR007112">
    <property type="entry name" value="Expansin/allergen_DPBB_dom"/>
</dbReference>
<gene>
    <name evidence="4" type="ORF">POTOM_060174</name>
</gene>
<feature type="domain" description="Expansin-like EG45" evidence="3">
    <location>
        <begin position="5"/>
        <end position="92"/>
    </location>
</feature>
<organism evidence="4 5">
    <name type="scientific">Populus tomentosa</name>
    <name type="common">Chinese white poplar</name>
    <dbReference type="NCBI Taxonomy" id="118781"/>
    <lineage>
        <taxon>Eukaryota</taxon>
        <taxon>Viridiplantae</taxon>
        <taxon>Streptophyta</taxon>
        <taxon>Embryophyta</taxon>
        <taxon>Tracheophyta</taxon>
        <taxon>Spermatophyta</taxon>
        <taxon>Magnoliopsida</taxon>
        <taxon>eudicotyledons</taxon>
        <taxon>Gunneridae</taxon>
        <taxon>Pentapetalae</taxon>
        <taxon>rosids</taxon>
        <taxon>fabids</taxon>
        <taxon>Malpighiales</taxon>
        <taxon>Salicaceae</taxon>
        <taxon>Saliceae</taxon>
        <taxon>Populus</taxon>
    </lineage>
</organism>
<dbReference type="PANTHER" id="PTHR31867">
    <property type="entry name" value="EXPANSIN-A15"/>
    <property type="match status" value="1"/>
</dbReference>
<keyword evidence="5" id="KW-1185">Reference proteome</keyword>
<dbReference type="GO" id="GO:0016020">
    <property type="term" value="C:membrane"/>
    <property type="evidence" value="ECO:0007669"/>
    <property type="project" value="UniProtKB-SubCell"/>
</dbReference>